<feature type="region of interest" description="Disordered" evidence="1">
    <location>
        <begin position="632"/>
        <end position="659"/>
    </location>
</feature>
<dbReference type="HOGENOM" id="CLU_395457_0_0_1"/>
<dbReference type="EMBL" id="CM001196">
    <property type="protein sequence ID" value="EGP92190.1"/>
    <property type="molecule type" value="Genomic_DNA"/>
</dbReference>
<sequence length="659" mass="74185">MTNVTAAPSRASSIARSARAPSAARTITKRRDKPYKTETQRVMARKKRLKLADTFQEAPPGFQYLAVGTPDLAERCKELSRLRGFPVTIVHGRPRNSASTRFDKVSGHIHRIGYHFQQDVLRTAAQELGYVFHGYDGTCVKAADVQAQNEESAMAKLLKKHGIALNKGPERESREQIQAAVRELFPKIPQEDLEFIYDHAWERNTNRVGTRLDLPLSSRVQLAVGSRVRHTYTDYDKLLKVFGDWQGVRAMVEPYCVKKLIEWRGELEDGDEFEEIVRETIIIDDEDEDGGAAVDVDDDSADSDTSIEIVHRPAAAEDIGAESHDEQSRHFLQRYLPKPSGRLLPPNQQSRVDVRQKIDLARSQMQIPHRPNAAPEPRVVQVTLPPGQESVIIGGERYQRQARPAPDIWPSIEQASGSRRSSGDAFTVRTNDEHRNAYIHGRSITSEDENRGKRRKMEQDATMMTLPTTTWTPPGQQQIQSQSGQFFAPARAGPTTDFGRDSPHWDHGYRPGDSYHTQPNMAREKFFPVHPVQQSIEQGSTSVTTTPPRLQHPARHNLVHAQVAPIQYAPSSSLVRNNMPGRFEGFPGEPFRQIVVVDDSPSRRTTLPRPVHGAPAPVQQLQRYGAYQAVVSGPPSWSTGAPPPPPPQYQYQYQYQYPR</sequence>
<dbReference type="PANTHER" id="PTHR38113">
    <property type="match status" value="1"/>
</dbReference>
<dbReference type="InterPro" id="IPR018744">
    <property type="entry name" value="DUF2293"/>
</dbReference>
<dbReference type="InParanoid" id="F9X0B2"/>
<name>F9X0B2_ZYMTI</name>
<dbReference type="eggNOG" id="ENOG502SQ7Q">
    <property type="taxonomic scope" value="Eukaryota"/>
</dbReference>
<dbReference type="Pfam" id="PF10056">
    <property type="entry name" value="DUF2293"/>
    <property type="match status" value="1"/>
</dbReference>
<dbReference type="AlphaFoldDB" id="F9X0B2"/>
<dbReference type="RefSeq" id="XP_003857214.1">
    <property type="nucleotide sequence ID" value="XM_003857166.1"/>
</dbReference>
<feature type="region of interest" description="Disordered" evidence="1">
    <location>
        <begin position="1"/>
        <end position="35"/>
    </location>
</feature>
<evidence type="ECO:0000313" key="4">
    <source>
        <dbReference type="Proteomes" id="UP000008062"/>
    </source>
</evidence>
<dbReference type="OrthoDB" id="5288828at2759"/>
<dbReference type="Proteomes" id="UP000008062">
    <property type="component" value="Chromosome 1"/>
</dbReference>
<feature type="compositionally biased region" description="Low complexity" evidence="1">
    <location>
        <begin position="1"/>
        <end position="26"/>
    </location>
</feature>
<organism evidence="3 4">
    <name type="scientific">Zymoseptoria tritici (strain CBS 115943 / IPO323)</name>
    <name type="common">Speckled leaf blotch fungus</name>
    <name type="synonym">Septoria tritici</name>
    <dbReference type="NCBI Taxonomy" id="336722"/>
    <lineage>
        <taxon>Eukaryota</taxon>
        <taxon>Fungi</taxon>
        <taxon>Dikarya</taxon>
        <taxon>Ascomycota</taxon>
        <taxon>Pezizomycotina</taxon>
        <taxon>Dothideomycetes</taxon>
        <taxon>Dothideomycetidae</taxon>
        <taxon>Mycosphaerellales</taxon>
        <taxon>Mycosphaerellaceae</taxon>
        <taxon>Zymoseptoria</taxon>
    </lineage>
</organism>
<feature type="domain" description="DUF2293" evidence="2">
    <location>
        <begin position="180"/>
        <end position="264"/>
    </location>
</feature>
<feature type="compositionally biased region" description="Low complexity" evidence="1">
    <location>
        <begin position="649"/>
        <end position="659"/>
    </location>
</feature>
<protein>
    <recommendedName>
        <fullName evidence="2">DUF2293 domain-containing protein</fullName>
    </recommendedName>
</protein>
<dbReference type="PANTHER" id="PTHR38113:SF1">
    <property type="entry name" value="DUF2293 DOMAIN-CONTAINING PROTEIN"/>
    <property type="match status" value="1"/>
</dbReference>
<evidence type="ECO:0000259" key="2">
    <source>
        <dbReference type="Pfam" id="PF10056"/>
    </source>
</evidence>
<evidence type="ECO:0000313" key="3">
    <source>
        <dbReference type="EMBL" id="EGP92190.1"/>
    </source>
</evidence>
<evidence type="ECO:0000256" key="1">
    <source>
        <dbReference type="SAM" id="MobiDB-lite"/>
    </source>
</evidence>
<dbReference type="KEGG" id="ztr:MYCGRDRAFT_107386"/>
<gene>
    <name evidence="3" type="ORF">MYCGRDRAFT_107386</name>
</gene>
<accession>F9X0B2</accession>
<keyword evidence="4" id="KW-1185">Reference proteome</keyword>
<dbReference type="GeneID" id="13395077"/>
<reference evidence="3 4" key="1">
    <citation type="journal article" date="2011" name="PLoS Genet.">
        <title>Finished genome of the fungal wheat pathogen Mycosphaerella graminicola reveals dispensome structure, chromosome plasticity, and stealth pathogenesis.</title>
        <authorList>
            <person name="Goodwin S.B."/>
            <person name="Ben M'barek S."/>
            <person name="Dhillon B."/>
            <person name="Wittenberg A.H.J."/>
            <person name="Crane C.F."/>
            <person name="Hane J.K."/>
            <person name="Foster A.J."/>
            <person name="Van der Lee T.A.J."/>
            <person name="Grimwood J."/>
            <person name="Aerts A."/>
            <person name="Antoniw J."/>
            <person name="Bailey A."/>
            <person name="Bluhm B."/>
            <person name="Bowler J."/>
            <person name="Bristow J."/>
            <person name="van der Burgt A."/>
            <person name="Canto-Canche B."/>
            <person name="Churchill A.C.L."/>
            <person name="Conde-Ferraez L."/>
            <person name="Cools H.J."/>
            <person name="Coutinho P.M."/>
            <person name="Csukai M."/>
            <person name="Dehal P."/>
            <person name="De Wit P."/>
            <person name="Donzelli B."/>
            <person name="van de Geest H.C."/>
            <person name="van Ham R.C.H.J."/>
            <person name="Hammond-Kosack K.E."/>
            <person name="Henrissat B."/>
            <person name="Kilian A."/>
            <person name="Kobayashi A.K."/>
            <person name="Koopmann E."/>
            <person name="Kourmpetis Y."/>
            <person name="Kuzniar A."/>
            <person name="Lindquist E."/>
            <person name="Lombard V."/>
            <person name="Maliepaard C."/>
            <person name="Martins N."/>
            <person name="Mehrabi R."/>
            <person name="Nap J.P.H."/>
            <person name="Ponomarenko A."/>
            <person name="Rudd J.J."/>
            <person name="Salamov A."/>
            <person name="Schmutz J."/>
            <person name="Schouten H.J."/>
            <person name="Shapiro H."/>
            <person name="Stergiopoulos I."/>
            <person name="Torriani S.F.F."/>
            <person name="Tu H."/>
            <person name="de Vries R.P."/>
            <person name="Waalwijk C."/>
            <person name="Ware S.B."/>
            <person name="Wiebenga A."/>
            <person name="Zwiers L.-H."/>
            <person name="Oliver R.P."/>
            <person name="Grigoriev I.V."/>
            <person name="Kema G.H.J."/>
        </authorList>
    </citation>
    <scope>NUCLEOTIDE SEQUENCE [LARGE SCALE GENOMIC DNA]</scope>
    <source>
        <strain evidence="4">CBS 115943 / IPO323</strain>
    </source>
</reference>
<proteinExistence type="predicted"/>